<sequence length="399" mass="42490">MEGAPQVITTGQQPQAAAQFDARGGGSAELRAQARGQAWFRPVRGRGRLGVVSLARLLAFEIVLMVVAAVGVQELWAMIAAGVIGLAVIIGMFGRSKGRWWTESLMLWMGFRSRRGTSGEKRDDPRLTALCELAPDLVVEDIDGPGETKLGMGSDEAGWFAVLEVSGGADVATPPVPLAALARTAADAEQAGVVMQVVTHSVPGREPGTRDRALWVAVRLDARAVAESMIDSPGGRLDVPAVLAEITRRAERVLRRRGLRARMLTADEVVDALARSCDLLPGGGPARVHEAWESWHSTRLTHGCFWIQSWPDPDRGTGLLAALAELPADLVSIALLLEPSFDGTTLRCLVRVGATAQRYPQVCDLVKKLAERNGARVSRLDGQHGPAVYASAPSGGGAR</sequence>
<keyword evidence="1" id="KW-0812">Transmembrane</keyword>
<evidence type="ECO:0000313" key="4">
    <source>
        <dbReference type="Proteomes" id="UP001501624"/>
    </source>
</evidence>
<accession>A0ABP7JED8</accession>
<feature type="transmembrane region" description="Helical" evidence="1">
    <location>
        <begin position="49"/>
        <end position="69"/>
    </location>
</feature>
<feature type="domain" description="Type VII secretion system protein EccE" evidence="2">
    <location>
        <begin position="210"/>
        <end position="307"/>
    </location>
</feature>
<dbReference type="EMBL" id="BAABCM010000013">
    <property type="protein sequence ID" value="GAA3842088.1"/>
    <property type="molecule type" value="Genomic_DNA"/>
</dbReference>
<comment type="caution">
    <text evidence="3">The sequence shown here is derived from an EMBL/GenBank/DDBJ whole genome shotgun (WGS) entry which is preliminary data.</text>
</comment>
<protein>
    <submittedName>
        <fullName evidence="3">Type VII secretion protein EccE</fullName>
    </submittedName>
</protein>
<keyword evidence="4" id="KW-1185">Reference proteome</keyword>
<name>A0ABP7JED8_9PSEU</name>
<reference evidence="4" key="1">
    <citation type="journal article" date="2019" name="Int. J. Syst. Evol. Microbiol.">
        <title>The Global Catalogue of Microorganisms (GCM) 10K type strain sequencing project: providing services to taxonomists for standard genome sequencing and annotation.</title>
        <authorList>
            <consortium name="The Broad Institute Genomics Platform"/>
            <consortium name="The Broad Institute Genome Sequencing Center for Infectious Disease"/>
            <person name="Wu L."/>
            <person name="Ma J."/>
        </authorList>
    </citation>
    <scope>NUCLEOTIDE SEQUENCE [LARGE SCALE GENOMIC DNA]</scope>
    <source>
        <strain evidence="4">JCM 17017</strain>
    </source>
</reference>
<dbReference type="Pfam" id="PF11203">
    <property type="entry name" value="EccE"/>
    <property type="match status" value="1"/>
</dbReference>
<dbReference type="Proteomes" id="UP001501624">
    <property type="component" value="Unassembled WGS sequence"/>
</dbReference>
<feature type="transmembrane region" description="Helical" evidence="1">
    <location>
        <begin position="75"/>
        <end position="94"/>
    </location>
</feature>
<evidence type="ECO:0000313" key="3">
    <source>
        <dbReference type="EMBL" id="GAA3842088.1"/>
    </source>
</evidence>
<evidence type="ECO:0000256" key="1">
    <source>
        <dbReference type="SAM" id="Phobius"/>
    </source>
</evidence>
<organism evidence="3 4">
    <name type="scientific">Amycolatopsis tucumanensis</name>
    <dbReference type="NCBI Taxonomy" id="401106"/>
    <lineage>
        <taxon>Bacteria</taxon>
        <taxon>Bacillati</taxon>
        <taxon>Actinomycetota</taxon>
        <taxon>Actinomycetes</taxon>
        <taxon>Pseudonocardiales</taxon>
        <taxon>Pseudonocardiaceae</taxon>
        <taxon>Amycolatopsis</taxon>
    </lineage>
</organism>
<dbReference type="InterPro" id="IPR050051">
    <property type="entry name" value="EccE_dom"/>
</dbReference>
<evidence type="ECO:0000259" key="2">
    <source>
        <dbReference type="Pfam" id="PF11203"/>
    </source>
</evidence>
<keyword evidence="1" id="KW-0472">Membrane</keyword>
<proteinExistence type="predicted"/>
<keyword evidence="1" id="KW-1133">Transmembrane helix</keyword>
<gene>
    <name evidence="3" type="primary">eccE_2</name>
    <name evidence="3" type="ORF">GCM10022380_70320</name>
</gene>
<dbReference type="RefSeq" id="WP_235716065.1">
    <property type="nucleotide sequence ID" value="NZ_BAABCM010000013.1"/>
</dbReference>